<dbReference type="SUPFAM" id="SSF51126">
    <property type="entry name" value="Pectin lyase-like"/>
    <property type="match status" value="2"/>
</dbReference>
<evidence type="ECO:0000313" key="4">
    <source>
        <dbReference type="Proteomes" id="UP000494115"/>
    </source>
</evidence>
<evidence type="ECO:0000313" key="3">
    <source>
        <dbReference type="EMBL" id="CAB3803317.1"/>
    </source>
</evidence>
<keyword evidence="1" id="KW-0732">Signal</keyword>
<dbReference type="AlphaFoldDB" id="A0A6S7BYN3"/>
<dbReference type="NCBIfam" id="TIGR01414">
    <property type="entry name" value="autotrans_barl"/>
    <property type="match status" value="1"/>
</dbReference>
<dbReference type="Gene3D" id="2.160.20.20">
    <property type="match status" value="2"/>
</dbReference>
<feature type="domain" description="Autotransporter" evidence="2">
    <location>
        <begin position="817"/>
        <end position="1099"/>
    </location>
</feature>
<dbReference type="Gene3D" id="2.40.128.130">
    <property type="entry name" value="Autotransporter beta-domain"/>
    <property type="match status" value="1"/>
</dbReference>
<dbReference type="PROSITE" id="PS51208">
    <property type="entry name" value="AUTOTRANSPORTER"/>
    <property type="match status" value="1"/>
</dbReference>
<dbReference type="GO" id="GO:0019867">
    <property type="term" value="C:outer membrane"/>
    <property type="evidence" value="ECO:0007669"/>
    <property type="project" value="InterPro"/>
</dbReference>
<dbReference type="InterPro" id="IPR011050">
    <property type="entry name" value="Pectin_lyase_fold/virulence"/>
</dbReference>
<dbReference type="CDD" id="cd01344">
    <property type="entry name" value="PL2_Passenger_AT"/>
    <property type="match status" value="1"/>
</dbReference>
<dbReference type="InterPro" id="IPR013425">
    <property type="entry name" value="Autotrns_rpt"/>
</dbReference>
<dbReference type="InterPro" id="IPR012332">
    <property type="entry name" value="Autotransporter_pectin_lyase_C"/>
</dbReference>
<accession>A0A6S7BYN3</accession>
<dbReference type="Pfam" id="PF03797">
    <property type="entry name" value="Autotransporter"/>
    <property type="match status" value="1"/>
</dbReference>
<dbReference type="Proteomes" id="UP000494115">
    <property type="component" value="Unassembled WGS sequence"/>
</dbReference>
<dbReference type="SUPFAM" id="SSF103515">
    <property type="entry name" value="Autotransporter"/>
    <property type="match status" value="1"/>
</dbReference>
<dbReference type="InterPro" id="IPR043990">
    <property type="entry name" value="AC_1"/>
</dbReference>
<sequence>MPATQLTQNGAIGGTGALTKIGTGTLTLAGQNTYTGGTSLDGGVVQVSADANLGAATGPLSFNGGTLRTTADITMSRATTLDTGGGTIDTIPGTQLTQNGAIDGTGALTKAGTGTLTLAGQNTYTGGTSLDGGMVQIGADANLGAATGPLSFNGGTLRTTDDITMSRATTLDIGGGTIDTMPATQLTQNGAIGGTGALTKIGTGTLTLAGQSTYTGGTSLDGGVVQVSADANLGAATGPLSFNGGTLRTTADMTMSRATTLDTGGGTIDTMPATQLTQNGTIGGTGALTKAGTGTLVLSAANVYAGGTSLNGGVVQVSSDANLGAATGPLSFNGGTLRTTTDITMSRATTLDIGGGTVDTMPGTQLTQNGAIGGTGALTKIGTGALTLAGQSTYTGGTSLDGGVVQVSADANLGAATGPLNFNGGTLRTTADITMSRATTLDTSGGIIETMPGTQLTQNGTIGGAGALTKIGTGTLTLAGQSTYAGGTSLDGGVVQVSADANLGAATGTLSFNGGTLRTTADMTMSRATTLDAGGGTIETMPGTQLTQNGTIGGTGALTKAGTGTLVLSAANVYSGSTTVSAGTLSAGANDTFSANSGHTVASGATLNLAGHNQTIRSLSNAGTVTLGGAPGTVLRVSGDYTGSGGMLAINTTLNGDASPTNRLIVDGNTAGATKVTVVNLGGAGAPTSEGIKIVDVGGISNGNFTLQSDYTFRNQPAVVAGAYAYALEKNGVSTLDDGDWYLRSNLNSMVSGIPTIGIGSVPNVPVFQAGVPVYEAYPQILQALNELPTLRQRVGDRYTDKADLNFVQSPSGTQSLVGDDTPVWVRVIGKHGNFSPASTTSSTDYDLNATGLQAGFDGKLYRDGNGSLVGGFTTHYESSAAHVSSIFGNGRIDASGFGFGGTLTWYGQDGFYADGQGQVTWFDSDLSSNLVNGDLKDGNHGLGYAFSMETGKRVRYTDQWTITPQAQLTYSAVDFDSFTDPFDARVSLDQGNSLRGRLGVSIDYRDGWRDNAGKLNQLSFYAIPNFYYEFLDGTSVDVSGSGVGSRNERLWTGLGLGSKCSWADGKYSVYGEVSANTSVNHFADSYTVKVDAGLRIAF</sequence>
<evidence type="ECO:0000259" key="2">
    <source>
        <dbReference type="PROSITE" id="PS51208"/>
    </source>
</evidence>
<dbReference type="InterPro" id="IPR006315">
    <property type="entry name" value="OM_autotransptr_brl_dom"/>
</dbReference>
<gene>
    <name evidence="3" type="ORF">LMG28138_05324</name>
</gene>
<name>A0A6S7BYN3_9BURK</name>
<dbReference type="Pfam" id="PF12951">
    <property type="entry name" value="PATR"/>
    <property type="match status" value="7"/>
</dbReference>
<protein>
    <recommendedName>
        <fullName evidence="2">Autotransporter domain-containing protein</fullName>
    </recommendedName>
</protein>
<dbReference type="NCBIfam" id="TIGR02601">
    <property type="entry name" value="autotrns_rpt"/>
    <property type="match status" value="7"/>
</dbReference>
<dbReference type="InterPro" id="IPR005546">
    <property type="entry name" value="Autotransporte_beta"/>
</dbReference>
<dbReference type="PANTHER" id="PTHR35037">
    <property type="entry name" value="C-TERMINAL REGION OF AIDA-LIKE PROTEIN"/>
    <property type="match status" value="1"/>
</dbReference>
<dbReference type="InterPro" id="IPR036709">
    <property type="entry name" value="Autotransporte_beta_dom_sf"/>
</dbReference>
<dbReference type="EMBL" id="CADIKM010000054">
    <property type="protein sequence ID" value="CAB3803317.1"/>
    <property type="molecule type" value="Genomic_DNA"/>
</dbReference>
<dbReference type="SMART" id="SM00869">
    <property type="entry name" value="Autotransporter"/>
    <property type="match status" value="1"/>
</dbReference>
<dbReference type="InterPro" id="IPR051551">
    <property type="entry name" value="Autotransporter_adhesion"/>
</dbReference>
<organism evidence="3 4">
    <name type="scientific">Pararobbsia alpina</name>
    <dbReference type="NCBI Taxonomy" id="621374"/>
    <lineage>
        <taxon>Bacteria</taxon>
        <taxon>Pseudomonadati</taxon>
        <taxon>Pseudomonadota</taxon>
        <taxon>Betaproteobacteria</taxon>
        <taxon>Burkholderiales</taxon>
        <taxon>Burkholderiaceae</taxon>
        <taxon>Pararobbsia</taxon>
    </lineage>
</organism>
<evidence type="ECO:0000256" key="1">
    <source>
        <dbReference type="ARBA" id="ARBA00022729"/>
    </source>
</evidence>
<keyword evidence="4" id="KW-1185">Reference proteome</keyword>
<proteinExistence type="predicted"/>
<dbReference type="PANTHER" id="PTHR35037:SF3">
    <property type="entry name" value="C-TERMINAL REGION OF AIDA-LIKE PROTEIN"/>
    <property type="match status" value="1"/>
</dbReference>
<reference evidence="3 4" key="1">
    <citation type="submission" date="2020-04" db="EMBL/GenBank/DDBJ databases">
        <authorList>
            <person name="De Canck E."/>
        </authorList>
    </citation>
    <scope>NUCLEOTIDE SEQUENCE [LARGE SCALE GENOMIC DNA]</scope>
    <source>
        <strain evidence="3 4">LMG 28138</strain>
    </source>
</reference>
<dbReference type="Pfam" id="PF18883">
    <property type="entry name" value="AC_1"/>
    <property type="match status" value="1"/>
</dbReference>